<dbReference type="GO" id="GO:0032259">
    <property type="term" value="P:methylation"/>
    <property type="evidence" value="ECO:0007669"/>
    <property type="project" value="UniProtKB-KW"/>
</dbReference>
<dbReference type="CDD" id="cd02440">
    <property type="entry name" value="AdoMet_MTases"/>
    <property type="match status" value="1"/>
</dbReference>
<dbReference type="RefSeq" id="WP_006039766.1">
    <property type="nucleotide sequence ID" value="NZ_AEDD01000011.1"/>
</dbReference>
<organism evidence="2 3">
    <name type="scientific">Paenibacillus curdlanolyticus YK9</name>
    <dbReference type="NCBI Taxonomy" id="717606"/>
    <lineage>
        <taxon>Bacteria</taxon>
        <taxon>Bacillati</taxon>
        <taxon>Bacillota</taxon>
        <taxon>Bacilli</taxon>
        <taxon>Bacillales</taxon>
        <taxon>Paenibacillaceae</taxon>
        <taxon>Paenibacillus</taxon>
    </lineage>
</organism>
<dbReference type="EMBL" id="AEDD01000011">
    <property type="protein sequence ID" value="EFM09243.1"/>
    <property type="molecule type" value="Genomic_DNA"/>
</dbReference>
<protein>
    <submittedName>
        <fullName evidence="2">Methyltransferase type 11</fullName>
    </submittedName>
</protein>
<gene>
    <name evidence="2" type="ORF">PaecuDRAFT_3780</name>
</gene>
<dbReference type="InterPro" id="IPR029063">
    <property type="entry name" value="SAM-dependent_MTases_sf"/>
</dbReference>
<dbReference type="OrthoDB" id="9811589at2"/>
<evidence type="ECO:0000313" key="3">
    <source>
        <dbReference type="Proteomes" id="UP000005387"/>
    </source>
</evidence>
<dbReference type="Gene3D" id="3.40.50.150">
    <property type="entry name" value="Vaccinia Virus protein VP39"/>
    <property type="match status" value="1"/>
</dbReference>
<proteinExistence type="predicted"/>
<dbReference type="AlphaFoldDB" id="E0IDN9"/>
<dbReference type="SUPFAM" id="SSF53335">
    <property type="entry name" value="S-adenosyl-L-methionine-dependent methyltransferases"/>
    <property type="match status" value="1"/>
</dbReference>
<dbReference type="PANTHER" id="PTHR43591">
    <property type="entry name" value="METHYLTRANSFERASE"/>
    <property type="match status" value="1"/>
</dbReference>
<dbReference type="PANTHER" id="PTHR43591:SF110">
    <property type="entry name" value="RHODANESE DOMAIN-CONTAINING PROTEIN"/>
    <property type="match status" value="1"/>
</dbReference>
<dbReference type="Pfam" id="PF13649">
    <property type="entry name" value="Methyltransf_25"/>
    <property type="match status" value="1"/>
</dbReference>
<feature type="domain" description="Methyltransferase" evidence="1">
    <location>
        <begin position="45"/>
        <end position="138"/>
    </location>
</feature>
<dbReference type="InterPro" id="IPR041698">
    <property type="entry name" value="Methyltransf_25"/>
</dbReference>
<dbReference type="STRING" id="717606.PaecuDRAFT_3780"/>
<dbReference type="Gene3D" id="2.20.25.110">
    <property type="entry name" value="S-adenosyl-L-methionine-dependent methyltransferases"/>
    <property type="match status" value="1"/>
</dbReference>
<keyword evidence="2" id="KW-0489">Methyltransferase</keyword>
<dbReference type="GO" id="GO:0008168">
    <property type="term" value="F:methyltransferase activity"/>
    <property type="evidence" value="ECO:0007669"/>
    <property type="project" value="UniProtKB-KW"/>
</dbReference>
<evidence type="ECO:0000259" key="1">
    <source>
        <dbReference type="Pfam" id="PF13649"/>
    </source>
</evidence>
<accession>E0IDN9</accession>
<keyword evidence="2" id="KW-0808">Transferase</keyword>
<keyword evidence="3" id="KW-1185">Reference proteome</keyword>
<dbReference type="eggNOG" id="COG2226">
    <property type="taxonomic scope" value="Bacteria"/>
</dbReference>
<sequence length="247" mass="28711">MGEWFERSFGTDYMVVYKHRNWEQANREIKQLCDWMELPTGTELLDVGCGMGRHALALEELGYTVSGMDLSAPLLEEARRHDEQQRVRWFQGDMRKLPFEDGAFDATVNLFTSFGYFEEEDENKQVLRELRRVLRPGGRFVIDFLNANYVARTLVPLSERLDDETGWTIREERRIESGAVCKTITIQAGTPEERRYEERVMLFHLEWFEQALAESGLRLERTAGQYDGSPYDAAQSMRLIMCGTVAE</sequence>
<name>E0IDN9_9BACL</name>
<evidence type="ECO:0000313" key="2">
    <source>
        <dbReference type="EMBL" id="EFM09243.1"/>
    </source>
</evidence>
<dbReference type="Proteomes" id="UP000005387">
    <property type="component" value="Unassembled WGS sequence"/>
</dbReference>
<reference evidence="2 3" key="1">
    <citation type="submission" date="2010-07" db="EMBL/GenBank/DDBJ databases">
        <title>The draft genome of Paenibacillus curdlanolyticus YK9.</title>
        <authorList>
            <consortium name="US DOE Joint Genome Institute (JGI-PGF)"/>
            <person name="Lucas S."/>
            <person name="Copeland A."/>
            <person name="Lapidus A."/>
            <person name="Cheng J.-F."/>
            <person name="Bruce D."/>
            <person name="Goodwin L."/>
            <person name="Pitluck S."/>
            <person name="Land M.L."/>
            <person name="Hauser L."/>
            <person name="Chang Y.-J."/>
            <person name="Jeffries C."/>
            <person name="Anderson I.J."/>
            <person name="Johnson E."/>
            <person name="Loganathan U."/>
            <person name="Mulhopadhyay B."/>
            <person name="Kyrpides N."/>
            <person name="Woyke T.J."/>
        </authorList>
    </citation>
    <scope>NUCLEOTIDE SEQUENCE [LARGE SCALE GENOMIC DNA]</scope>
    <source>
        <strain evidence="2 3">YK9</strain>
    </source>
</reference>